<dbReference type="PANTHER" id="PTHR34501">
    <property type="entry name" value="PROTEIN YDDL-RELATED"/>
    <property type="match status" value="1"/>
</dbReference>
<comment type="subunit">
    <text evidence="2">Homotrimer.</text>
</comment>
<dbReference type="SUPFAM" id="SSF56935">
    <property type="entry name" value="Porins"/>
    <property type="match status" value="1"/>
</dbReference>
<dbReference type="GO" id="GO:0046930">
    <property type="term" value="C:pore complex"/>
    <property type="evidence" value="ECO:0007669"/>
    <property type="project" value="UniProtKB-KW"/>
</dbReference>
<dbReference type="GO" id="GO:0006811">
    <property type="term" value="P:monoatomic ion transport"/>
    <property type="evidence" value="ECO:0007669"/>
    <property type="project" value="UniProtKB-KW"/>
</dbReference>
<protein>
    <submittedName>
        <fullName evidence="13">Outer membrane porin protein 32</fullName>
    </submittedName>
</protein>
<dbReference type="Proteomes" id="UP000316388">
    <property type="component" value="Unassembled WGS sequence"/>
</dbReference>
<dbReference type="AlphaFoldDB" id="A0A554XF98"/>
<reference evidence="13 14" key="1">
    <citation type="submission" date="2019-07" db="EMBL/GenBank/DDBJ databases">
        <title>Tepidimonas fonticaldi AT-A2 draft genome.</title>
        <authorList>
            <person name="Da Costa M.S."/>
            <person name="Froufe H.J.C."/>
            <person name="Egas C."/>
            <person name="Albuquerque L."/>
        </authorList>
    </citation>
    <scope>NUCLEOTIDE SEQUENCE [LARGE SCALE GENOMIC DNA]</scope>
    <source>
        <strain evidence="13 14">AT-A2</strain>
    </source>
</reference>
<dbReference type="InterPro" id="IPR002299">
    <property type="entry name" value="Porin_Neis"/>
</dbReference>
<proteinExistence type="predicted"/>
<evidence type="ECO:0000256" key="5">
    <source>
        <dbReference type="ARBA" id="ARBA00022692"/>
    </source>
</evidence>
<keyword evidence="5" id="KW-0812">Transmembrane</keyword>
<dbReference type="EMBL" id="VJOO01000043">
    <property type="protein sequence ID" value="TSE34516.1"/>
    <property type="molecule type" value="Genomic_DNA"/>
</dbReference>
<evidence type="ECO:0000313" key="14">
    <source>
        <dbReference type="Proteomes" id="UP000316388"/>
    </source>
</evidence>
<dbReference type="Pfam" id="PF13609">
    <property type="entry name" value="Porin_4"/>
    <property type="match status" value="1"/>
</dbReference>
<dbReference type="InterPro" id="IPR050298">
    <property type="entry name" value="Gram-neg_bact_OMP"/>
</dbReference>
<evidence type="ECO:0000256" key="3">
    <source>
        <dbReference type="ARBA" id="ARBA00022448"/>
    </source>
</evidence>
<evidence type="ECO:0000256" key="10">
    <source>
        <dbReference type="ARBA" id="ARBA00023237"/>
    </source>
</evidence>
<evidence type="ECO:0000259" key="12">
    <source>
        <dbReference type="Pfam" id="PF13609"/>
    </source>
</evidence>
<dbReference type="GO" id="GO:0015288">
    <property type="term" value="F:porin activity"/>
    <property type="evidence" value="ECO:0007669"/>
    <property type="project" value="UniProtKB-KW"/>
</dbReference>
<evidence type="ECO:0000256" key="6">
    <source>
        <dbReference type="ARBA" id="ARBA00022729"/>
    </source>
</evidence>
<evidence type="ECO:0000313" key="13">
    <source>
        <dbReference type="EMBL" id="TSE34516.1"/>
    </source>
</evidence>
<comment type="subcellular location">
    <subcellularLocation>
        <location evidence="1">Cell outer membrane</location>
        <topology evidence="1">Multi-pass membrane protein</topology>
    </subcellularLocation>
</comment>
<evidence type="ECO:0000256" key="4">
    <source>
        <dbReference type="ARBA" id="ARBA00022452"/>
    </source>
</evidence>
<dbReference type="InterPro" id="IPR023614">
    <property type="entry name" value="Porin_dom_sf"/>
</dbReference>
<keyword evidence="7" id="KW-0406">Ion transport</keyword>
<dbReference type="GO" id="GO:0009279">
    <property type="term" value="C:cell outer membrane"/>
    <property type="evidence" value="ECO:0007669"/>
    <property type="project" value="UniProtKB-SubCell"/>
</dbReference>
<keyword evidence="10" id="KW-0998">Cell outer membrane</keyword>
<dbReference type="InterPro" id="IPR033900">
    <property type="entry name" value="Gram_neg_porin_domain"/>
</dbReference>
<sequence>MKKTLIALAVLAASGAAMAQSSVTLYGVADMVLHKDKNASTKLTSGGVSTSHWGIKGVEDLGGGLKAGFLFEQGIQLDNGAAGPGFDRQTYLSLSGGFGEVKFGKIWTAYDDIAGATDAAFNANVLGPVALIFQSRYEYFNSTSNPNNGFYYASPSFGGFSGAVSTNLREGVANSRVSAFHVKYEGGPLFVALGYQDDQPNNEKYTRIGASYDLGVAKLLGTYGRVKNEDVDEWSVGADVPVATNLVVSVGYAQSKKDGGKAERGWSVAAAYALSKRTTAYAGFFDANAAAVNGRAGAAGAPDSRFGVGLKHTF</sequence>
<feature type="domain" description="Porin" evidence="12">
    <location>
        <begin position="7"/>
        <end position="284"/>
    </location>
</feature>
<feature type="signal peptide" evidence="11">
    <location>
        <begin position="1"/>
        <end position="19"/>
    </location>
</feature>
<dbReference type="Gene3D" id="2.40.160.10">
    <property type="entry name" value="Porin"/>
    <property type="match status" value="1"/>
</dbReference>
<evidence type="ECO:0000256" key="7">
    <source>
        <dbReference type="ARBA" id="ARBA00023065"/>
    </source>
</evidence>
<dbReference type="RefSeq" id="WP_143969802.1">
    <property type="nucleotide sequence ID" value="NZ_VJOO01000043.1"/>
</dbReference>
<keyword evidence="3" id="KW-0813">Transport</keyword>
<keyword evidence="9" id="KW-0472">Membrane</keyword>
<gene>
    <name evidence="13" type="ORF">Tfont_02632</name>
</gene>
<evidence type="ECO:0000256" key="9">
    <source>
        <dbReference type="ARBA" id="ARBA00023136"/>
    </source>
</evidence>
<keyword evidence="6 11" id="KW-0732">Signal</keyword>
<name>A0A554XF98_9BURK</name>
<feature type="chain" id="PRO_5022203211" evidence="11">
    <location>
        <begin position="20"/>
        <end position="314"/>
    </location>
</feature>
<comment type="caution">
    <text evidence="13">The sequence shown here is derived from an EMBL/GenBank/DDBJ whole genome shotgun (WGS) entry which is preliminary data.</text>
</comment>
<keyword evidence="4" id="KW-1134">Transmembrane beta strand</keyword>
<dbReference type="PANTHER" id="PTHR34501:SF9">
    <property type="entry name" value="MAJOR OUTER MEMBRANE PROTEIN P.IA"/>
    <property type="match status" value="1"/>
</dbReference>
<accession>A0A554XF98</accession>
<organism evidence="13 14">
    <name type="scientific">Tepidimonas fonticaldi</name>
    <dbReference type="NCBI Taxonomy" id="1101373"/>
    <lineage>
        <taxon>Bacteria</taxon>
        <taxon>Pseudomonadati</taxon>
        <taxon>Pseudomonadota</taxon>
        <taxon>Betaproteobacteria</taxon>
        <taxon>Burkholderiales</taxon>
        <taxon>Tepidimonas</taxon>
    </lineage>
</organism>
<evidence type="ECO:0000256" key="8">
    <source>
        <dbReference type="ARBA" id="ARBA00023114"/>
    </source>
</evidence>
<keyword evidence="8" id="KW-0626">Porin</keyword>
<evidence type="ECO:0000256" key="11">
    <source>
        <dbReference type="SAM" id="SignalP"/>
    </source>
</evidence>
<evidence type="ECO:0000256" key="2">
    <source>
        <dbReference type="ARBA" id="ARBA00011233"/>
    </source>
</evidence>
<dbReference type="PRINTS" id="PR00184">
    <property type="entry name" value="NEISSPPORIN"/>
</dbReference>
<dbReference type="CDD" id="cd00342">
    <property type="entry name" value="gram_neg_porins"/>
    <property type="match status" value="1"/>
</dbReference>
<evidence type="ECO:0000256" key="1">
    <source>
        <dbReference type="ARBA" id="ARBA00004571"/>
    </source>
</evidence>